<dbReference type="InterPro" id="IPR032675">
    <property type="entry name" value="LRR_dom_sf"/>
</dbReference>
<dbReference type="Gene3D" id="3.80.10.10">
    <property type="entry name" value="Ribonuclease Inhibitor"/>
    <property type="match status" value="1"/>
</dbReference>
<sequence>MVKSLKINGKTFAVGSKTSFQKRVTKSLKGRPDEISFEFSLECTDLEIFEELMKCAAGHGLLNLWVRGSREFMDFSGRSDIVFGSITQCAPSLEYLELEELKFNGMYTFGLSCSGFKELNALHLSSCCFDFSSLNRLDPFRHLPKLGVLMLSSCSCHISESDGPDETRCLEISGDRLSVLEIYQPVGFTEINVSATNLTSFTYKHEIPDHLPATGLSLNGQSLGMADIELLGYKRLVGDEQRKRWAELYANLFHGLRNASSLDFKFDTAMVLWDACNVMGDLSWPFLKLESLTLHHEDEEDIPGMGYFFGNYEYSLFYGRKVILIARR</sequence>
<dbReference type="AlphaFoldDB" id="A0AAV2DQB0"/>
<dbReference type="PANTHER" id="PTHR34145:SF28">
    <property type="entry name" value="F-BOX DOMAIN-CONTAINING PROTEIN"/>
    <property type="match status" value="1"/>
</dbReference>
<gene>
    <name evidence="1" type="ORF">LTRI10_LOCUS17507</name>
</gene>
<keyword evidence="2" id="KW-1185">Reference proteome</keyword>
<dbReference type="EMBL" id="OZ034816">
    <property type="protein sequence ID" value="CAL1375725.1"/>
    <property type="molecule type" value="Genomic_DNA"/>
</dbReference>
<evidence type="ECO:0000313" key="1">
    <source>
        <dbReference type="EMBL" id="CAL1375725.1"/>
    </source>
</evidence>
<dbReference type="SUPFAM" id="SSF52058">
    <property type="entry name" value="L domain-like"/>
    <property type="match status" value="1"/>
</dbReference>
<proteinExistence type="predicted"/>
<name>A0AAV2DQB0_9ROSI</name>
<protein>
    <submittedName>
        <fullName evidence="1">Uncharacterized protein</fullName>
    </submittedName>
</protein>
<organism evidence="1 2">
    <name type="scientific">Linum trigynum</name>
    <dbReference type="NCBI Taxonomy" id="586398"/>
    <lineage>
        <taxon>Eukaryota</taxon>
        <taxon>Viridiplantae</taxon>
        <taxon>Streptophyta</taxon>
        <taxon>Embryophyta</taxon>
        <taxon>Tracheophyta</taxon>
        <taxon>Spermatophyta</taxon>
        <taxon>Magnoliopsida</taxon>
        <taxon>eudicotyledons</taxon>
        <taxon>Gunneridae</taxon>
        <taxon>Pentapetalae</taxon>
        <taxon>rosids</taxon>
        <taxon>fabids</taxon>
        <taxon>Malpighiales</taxon>
        <taxon>Linaceae</taxon>
        <taxon>Linum</taxon>
    </lineage>
</organism>
<reference evidence="1 2" key="1">
    <citation type="submission" date="2024-04" db="EMBL/GenBank/DDBJ databases">
        <authorList>
            <person name="Fracassetti M."/>
        </authorList>
    </citation>
    <scope>NUCLEOTIDE SEQUENCE [LARGE SCALE GENOMIC DNA]</scope>
</reference>
<evidence type="ECO:0000313" key="2">
    <source>
        <dbReference type="Proteomes" id="UP001497516"/>
    </source>
</evidence>
<accession>A0AAV2DQB0</accession>
<dbReference type="Proteomes" id="UP001497516">
    <property type="component" value="Chromosome 3"/>
</dbReference>
<dbReference type="InterPro" id="IPR053772">
    <property type="entry name" value="At1g61320/At1g61330-like"/>
</dbReference>
<dbReference type="PANTHER" id="PTHR34145">
    <property type="entry name" value="OS02G0105600 PROTEIN"/>
    <property type="match status" value="1"/>
</dbReference>